<dbReference type="SUPFAM" id="SSF52540">
    <property type="entry name" value="P-loop containing nucleoside triphosphate hydrolases"/>
    <property type="match status" value="1"/>
</dbReference>
<dbReference type="RefSeq" id="WP_084577726.1">
    <property type="nucleotide sequence ID" value="NZ_CP155572.1"/>
</dbReference>
<dbReference type="GO" id="GO:0005524">
    <property type="term" value="F:ATP binding"/>
    <property type="evidence" value="ECO:0007669"/>
    <property type="project" value="InterPro"/>
</dbReference>
<evidence type="ECO:0000256" key="1">
    <source>
        <dbReference type="ARBA" id="ARBA00006611"/>
    </source>
</evidence>
<reference evidence="3 4" key="1">
    <citation type="submission" date="2017-04" db="EMBL/GenBank/DDBJ databases">
        <authorList>
            <person name="Afonso C.L."/>
            <person name="Miller P.J."/>
            <person name="Scott M.A."/>
            <person name="Spackman E."/>
            <person name="Goraichik I."/>
            <person name="Dimitrov K.M."/>
            <person name="Suarez D.L."/>
            <person name="Swayne D.E."/>
        </authorList>
    </citation>
    <scope>NUCLEOTIDE SEQUENCE [LARGE SCALE GENOMIC DNA]</scope>
    <source>
        <strain evidence="3 4">DSM 5090</strain>
    </source>
</reference>
<proteinExistence type="inferred from homology"/>
<dbReference type="Gene3D" id="3.40.50.300">
    <property type="entry name" value="P-loop containing nucleotide triphosphate hydrolases"/>
    <property type="match status" value="1"/>
</dbReference>
<dbReference type="Pfam" id="PF00437">
    <property type="entry name" value="T2SSE"/>
    <property type="match status" value="1"/>
</dbReference>
<dbReference type="InterPro" id="IPR027417">
    <property type="entry name" value="P-loop_NTPase"/>
</dbReference>
<evidence type="ECO:0000313" key="3">
    <source>
        <dbReference type="EMBL" id="SMD06629.1"/>
    </source>
</evidence>
<dbReference type="EMBL" id="FWXI01000022">
    <property type="protein sequence ID" value="SMD06629.1"/>
    <property type="molecule type" value="Genomic_DNA"/>
</dbReference>
<evidence type="ECO:0000313" key="4">
    <source>
        <dbReference type="Proteomes" id="UP000192738"/>
    </source>
</evidence>
<sequence>MEALLRAAVEQRASDVHITVGVPPVLRLNGSLVRTDTAPLTVQDTRAMLEAITSPEQQEKFWQAGEIDFSFAIPGLSRFRVNAFRQRGSAAIAIRVVNERIATLDELGHPEILKTLARMPRGLVLVTGPTGSGKSTTLAAMIDLVNNERASHVLTLEDPIEYLHKHKKCIVNQREIHADSKSFANALRAALREDPDVILVGEMRDVETIGIAVTAAETGHLVFATLHTCDAAQTIDRIIDVFPPHQQQQIRIQLSLTLQGIVSQQLLPRLDGSGRIVAHEVLTVTPAVRNLIREGKTHQIASVIQTGARFGMQAMDFSLRDLFRRGIISYDDALERSMNPENFIRLANGS</sequence>
<dbReference type="InterPro" id="IPR006321">
    <property type="entry name" value="PilT/PilU"/>
</dbReference>
<dbReference type="PANTHER" id="PTHR30486">
    <property type="entry name" value="TWITCHING MOTILITY PROTEIN PILT"/>
    <property type="match status" value="1"/>
</dbReference>
<dbReference type="SMART" id="SM00382">
    <property type="entry name" value="AAA"/>
    <property type="match status" value="1"/>
</dbReference>
<name>A0A1W2EA20_9FIRM</name>
<dbReference type="Gene3D" id="3.30.450.90">
    <property type="match status" value="1"/>
</dbReference>
<dbReference type="CDD" id="cd01131">
    <property type="entry name" value="PilT"/>
    <property type="match status" value="1"/>
</dbReference>
<dbReference type="InterPro" id="IPR001482">
    <property type="entry name" value="T2SS/T4SS_dom"/>
</dbReference>
<organism evidence="3 4">
    <name type="scientific">Sporomusa malonica</name>
    <dbReference type="NCBI Taxonomy" id="112901"/>
    <lineage>
        <taxon>Bacteria</taxon>
        <taxon>Bacillati</taxon>
        <taxon>Bacillota</taxon>
        <taxon>Negativicutes</taxon>
        <taxon>Selenomonadales</taxon>
        <taxon>Sporomusaceae</taxon>
        <taxon>Sporomusa</taxon>
    </lineage>
</organism>
<dbReference type="NCBIfam" id="TIGR01420">
    <property type="entry name" value="pilT_fam"/>
    <property type="match status" value="1"/>
</dbReference>
<gene>
    <name evidence="3" type="ORF">SAMN04488500_12292</name>
</gene>
<dbReference type="GO" id="GO:0016887">
    <property type="term" value="F:ATP hydrolysis activity"/>
    <property type="evidence" value="ECO:0007669"/>
    <property type="project" value="InterPro"/>
</dbReference>
<dbReference type="Proteomes" id="UP000192738">
    <property type="component" value="Unassembled WGS sequence"/>
</dbReference>
<dbReference type="OrthoDB" id="9808272at2"/>
<protein>
    <submittedName>
        <fullName evidence="3">Twitching motility protein PilT</fullName>
    </submittedName>
</protein>
<keyword evidence="4" id="KW-1185">Reference proteome</keyword>
<dbReference type="InterPro" id="IPR050921">
    <property type="entry name" value="T4SS_GSP_E_ATPase"/>
</dbReference>
<dbReference type="AlphaFoldDB" id="A0A1W2EA20"/>
<feature type="domain" description="Bacterial type II secretion system protein E" evidence="2">
    <location>
        <begin position="191"/>
        <end position="205"/>
    </location>
</feature>
<dbReference type="PROSITE" id="PS00662">
    <property type="entry name" value="T2SP_E"/>
    <property type="match status" value="1"/>
</dbReference>
<evidence type="ECO:0000259" key="2">
    <source>
        <dbReference type="PROSITE" id="PS00662"/>
    </source>
</evidence>
<dbReference type="InterPro" id="IPR003593">
    <property type="entry name" value="AAA+_ATPase"/>
</dbReference>
<accession>A0A1W2EA20</accession>
<dbReference type="STRING" id="112901.SAMN04488500_12292"/>
<comment type="similarity">
    <text evidence="1">Belongs to the GSP E family.</text>
</comment>